<feature type="binding site" evidence="6">
    <location>
        <position position="132"/>
    </location>
    <ligand>
        <name>Fe cation</name>
        <dbReference type="ChEBI" id="CHEBI:24875"/>
        <note>catalytic</note>
    </ligand>
</feature>
<dbReference type="GO" id="GO:0008198">
    <property type="term" value="F:ferrous iron binding"/>
    <property type="evidence" value="ECO:0007669"/>
    <property type="project" value="TreeGrafter"/>
</dbReference>
<name>A0A1Y2MJX3_PSEAH</name>
<dbReference type="RefSeq" id="WP_085916194.1">
    <property type="nucleotide sequence ID" value="NZ_AP018920.1"/>
</dbReference>
<dbReference type="Proteomes" id="UP000194360">
    <property type="component" value="Unassembled WGS sequence"/>
</dbReference>
<reference evidence="7 8" key="1">
    <citation type="submission" date="2016-09" db="EMBL/GenBank/DDBJ databases">
        <title>Pseudonocardia autotrophica DSM535, a candidate organism with high potential of specific P450 cytochromes.</title>
        <authorList>
            <person name="Grumaz C."/>
            <person name="Vainshtein Y."/>
            <person name="Kirstahler P."/>
            <person name="Sohn K."/>
        </authorList>
    </citation>
    <scope>NUCLEOTIDE SEQUENCE [LARGE SCALE GENOMIC DNA]</scope>
    <source>
        <strain evidence="7 8">DSM 535</strain>
    </source>
</reference>
<evidence type="ECO:0000256" key="5">
    <source>
        <dbReference type="ARBA" id="ARBA00023004"/>
    </source>
</evidence>
<evidence type="ECO:0000256" key="1">
    <source>
        <dbReference type="ARBA" id="ARBA00006622"/>
    </source>
</evidence>
<dbReference type="PANTHER" id="PTHR12918:SF1">
    <property type="entry name" value="CYSTEINE DIOXYGENASE TYPE 1"/>
    <property type="match status" value="1"/>
</dbReference>
<keyword evidence="4" id="KW-0560">Oxidoreductase</keyword>
<protein>
    <submittedName>
        <fullName evidence="7">Cysteine dioxygenase type I</fullName>
    </submittedName>
</protein>
<evidence type="ECO:0000313" key="8">
    <source>
        <dbReference type="Proteomes" id="UP000194360"/>
    </source>
</evidence>
<sequence length="187" mass="20518">MSAPVRASRPARVRPATVHARPVTAPTPYDLDDLTELTREIAAEVRAGRHEVVVDRDRRWHRLLRSDGFCDVWLISWATEQIAELHDHAGSLGALTVVSGSLTERRWSGPSGLRTRTLRHGRGAGFPLGHVHDVANTAEEAAVSVHAYSPPLSAMSYYDVEDVPATAGHQRLRRTRTELVQPGQGVG</sequence>
<dbReference type="EMBL" id="MIGB01000053">
    <property type="protein sequence ID" value="OSY35361.1"/>
    <property type="molecule type" value="Genomic_DNA"/>
</dbReference>
<evidence type="ECO:0000256" key="2">
    <source>
        <dbReference type="ARBA" id="ARBA00022723"/>
    </source>
</evidence>
<dbReference type="OrthoDB" id="4217976at2"/>
<keyword evidence="2 6" id="KW-0479">Metal-binding</keyword>
<comment type="caution">
    <text evidence="7">The sequence shown here is derived from an EMBL/GenBank/DDBJ whole genome shotgun (WGS) entry which is preliminary data.</text>
</comment>
<dbReference type="GO" id="GO:0016702">
    <property type="term" value="F:oxidoreductase activity, acting on single donors with incorporation of molecular oxygen, incorporation of two atoms of oxygen"/>
    <property type="evidence" value="ECO:0007669"/>
    <property type="project" value="InterPro"/>
</dbReference>
<keyword evidence="8" id="KW-1185">Reference proteome</keyword>
<dbReference type="PANTHER" id="PTHR12918">
    <property type="entry name" value="CYSTEINE DIOXYGENASE"/>
    <property type="match status" value="1"/>
</dbReference>
<dbReference type="SUPFAM" id="SSF51182">
    <property type="entry name" value="RmlC-like cupins"/>
    <property type="match status" value="1"/>
</dbReference>
<evidence type="ECO:0000256" key="4">
    <source>
        <dbReference type="ARBA" id="ARBA00023002"/>
    </source>
</evidence>
<evidence type="ECO:0000313" key="7">
    <source>
        <dbReference type="EMBL" id="OSY35361.1"/>
    </source>
</evidence>
<evidence type="ECO:0000256" key="6">
    <source>
        <dbReference type="PIRSR" id="PIRSR610300-51"/>
    </source>
</evidence>
<dbReference type="InterPro" id="IPR011051">
    <property type="entry name" value="RmlC_Cupin_sf"/>
</dbReference>
<dbReference type="Pfam" id="PF05995">
    <property type="entry name" value="CDO_I"/>
    <property type="match status" value="1"/>
</dbReference>
<comment type="similarity">
    <text evidence="1">Belongs to the cysteine dioxygenase family.</text>
</comment>
<dbReference type="AlphaFoldDB" id="A0A1Y2MJX3"/>
<keyword evidence="5 6" id="KW-0408">Iron</keyword>
<dbReference type="InterPro" id="IPR010300">
    <property type="entry name" value="CDO_1"/>
</dbReference>
<accession>A0A1Y2MJX3</accession>
<proteinExistence type="inferred from homology"/>
<dbReference type="InterPro" id="IPR014710">
    <property type="entry name" value="RmlC-like_jellyroll"/>
</dbReference>
<gene>
    <name evidence="7" type="ORF">BG845_06122</name>
</gene>
<dbReference type="STRING" id="2074.BG845_06122"/>
<dbReference type="Gene3D" id="2.60.120.10">
    <property type="entry name" value="Jelly Rolls"/>
    <property type="match status" value="1"/>
</dbReference>
<keyword evidence="3 7" id="KW-0223">Dioxygenase</keyword>
<dbReference type="CDD" id="cd10548">
    <property type="entry name" value="cupin_CDO"/>
    <property type="match status" value="1"/>
</dbReference>
<feature type="binding site" evidence="6">
    <location>
        <position position="86"/>
    </location>
    <ligand>
        <name>Fe cation</name>
        <dbReference type="ChEBI" id="CHEBI:24875"/>
        <note>catalytic</note>
    </ligand>
</feature>
<organism evidence="7 8">
    <name type="scientific">Pseudonocardia autotrophica</name>
    <name type="common">Amycolata autotrophica</name>
    <name type="synonym">Nocardia autotrophica</name>
    <dbReference type="NCBI Taxonomy" id="2074"/>
    <lineage>
        <taxon>Bacteria</taxon>
        <taxon>Bacillati</taxon>
        <taxon>Actinomycetota</taxon>
        <taxon>Actinomycetes</taxon>
        <taxon>Pseudonocardiales</taxon>
        <taxon>Pseudonocardiaceae</taxon>
        <taxon>Pseudonocardia</taxon>
    </lineage>
</organism>
<feature type="binding site" evidence="6">
    <location>
        <position position="88"/>
    </location>
    <ligand>
        <name>Fe cation</name>
        <dbReference type="ChEBI" id="CHEBI:24875"/>
        <note>catalytic</note>
    </ligand>
</feature>
<evidence type="ECO:0000256" key="3">
    <source>
        <dbReference type="ARBA" id="ARBA00022964"/>
    </source>
</evidence>